<keyword evidence="2" id="KW-0472">Membrane</keyword>
<dbReference type="EMBL" id="BAAAZN010000021">
    <property type="protein sequence ID" value="GAA3577251.1"/>
    <property type="molecule type" value="Genomic_DNA"/>
</dbReference>
<feature type="compositionally biased region" description="Pro residues" evidence="1">
    <location>
        <begin position="49"/>
        <end position="62"/>
    </location>
</feature>
<protein>
    <submittedName>
        <fullName evidence="3">Murein transglycosylase</fullName>
    </submittedName>
</protein>
<comment type="caution">
    <text evidence="3">The sequence shown here is derived from an EMBL/GenBank/DDBJ whole genome shotgun (WGS) entry which is preliminary data.</text>
</comment>
<sequence length="268" mass="27590">MADTTQQTAAESSPAGPPRRYRGRIAMSLGLVLTGVVLVVTIGVRDPDPPAPAAAPAPPPSSVGPEQAPKPGAQAPRTGLAAPPDRPTVSDQAELDTWAARVAGKTGLSPRLVSAYGRAEMWMSRQKPTCHLSWATLAAIGHLSSDAMQIGPDGVVSGPSTGPSAGPDTDGGALDGDRAADHKLGPLQLAPSTWRKYAQRANGDGKPANPRNIDDAAFTAARYLCSGADDLGTPAGWWRAMLFYNASVQYGQNAFVAADSYAADSVAP</sequence>
<organism evidence="3 4">
    <name type="scientific">Amycolatopsis ultiminotia</name>
    <dbReference type="NCBI Taxonomy" id="543629"/>
    <lineage>
        <taxon>Bacteria</taxon>
        <taxon>Bacillati</taxon>
        <taxon>Actinomycetota</taxon>
        <taxon>Actinomycetes</taxon>
        <taxon>Pseudonocardiales</taxon>
        <taxon>Pseudonocardiaceae</taxon>
        <taxon>Amycolatopsis</taxon>
    </lineage>
</organism>
<dbReference type="InterPro" id="IPR023346">
    <property type="entry name" value="Lysozyme-like_dom_sf"/>
</dbReference>
<dbReference type="RefSeq" id="WP_425548826.1">
    <property type="nucleotide sequence ID" value="NZ_BAAAZN010000021.1"/>
</dbReference>
<evidence type="ECO:0000313" key="3">
    <source>
        <dbReference type="EMBL" id="GAA3577251.1"/>
    </source>
</evidence>
<gene>
    <name evidence="3" type="ORF">GCM10022222_72460</name>
</gene>
<keyword evidence="2" id="KW-0812">Transmembrane</keyword>
<name>A0ABP6Y5D9_9PSEU</name>
<evidence type="ECO:0000256" key="1">
    <source>
        <dbReference type="SAM" id="MobiDB-lite"/>
    </source>
</evidence>
<evidence type="ECO:0000256" key="2">
    <source>
        <dbReference type="SAM" id="Phobius"/>
    </source>
</evidence>
<feature type="compositionally biased region" description="Polar residues" evidence="1">
    <location>
        <begin position="1"/>
        <end position="11"/>
    </location>
</feature>
<keyword evidence="4" id="KW-1185">Reference proteome</keyword>
<dbReference type="Gene3D" id="1.10.530.10">
    <property type="match status" value="1"/>
</dbReference>
<feature type="region of interest" description="Disordered" evidence="1">
    <location>
        <begin position="153"/>
        <end position="180"/>
    </location>
</feature>
<accession>A0ABP6Y5D9</accession>
<feature type="region of interest" description="Disordered" evidence="1">
    <location>
        <begin position="1"/>
        <end position="21"/>
    </location>
</feature>
<dbReference type="SUPFAM" id="SSF53955">
    <property type="entry name" value="Lysozyme-like"/>
    <property type="match status" value="1"/>
</dbReference>
<evidence type="ECO:0000313" key="4">
    <source>
        <dbReference type="Proteomes" id="UP001500689"/>
    </source>
</evidence>
<feature type="transmembrane region" description="Helical" evidence="2">
    <location>
        <begin position="25"/>
        <end position="44"/>
    </location>
</feature>
<keyword evidence="2" id="KW-1133">Transmembrane helix</keyword>
<reference evidence="4" key="1">
    <citation type="journal article" date="2019" name="Int. J. Syst. Evol. Microbiol.">
        <title>The Global Catalogue of Microorganisms (GCM) 10K type strain sequencing project: providing services to taxonomists for standard genome sequencing and annotation.</title>
        <authorList>
            <consortium name="The Broad Institute Genomics Platform"/>
            <consortium name="The Broad Institute Genome Sequencing Center for Infectious Disease"/>
            <person name="Wu L."/>
            <person name="Ma J."/>
        </authorList>
    </citation>
    <scope>NUCLEOTIDE SEQUENCE [LARGE SCALE GENOMIC DNA]</scope>
    <source>
        <strain evidence="4">JCM 16898</strain>
    </source>
</reference>
<feature type="region of interest" description="Disordered" evidence="1">
    <location>
        <begin position="48"/>
        <end position="91"/>
    </location>
</feature>
<proteinExistence type="predicted"/>
<dbReference type="Proteomes" id="UP001500689">
    <property type="component" value="Unassembled WGS sequence"/>
</dbReference>